<dbReference type="Proteomes" id="UP001156882">
    <property type="component" value="Unassembled WGS sequence"/>
</dbReference>
<proteinExistence type="predicted"/>
<keyword evidence="2" id="KW-1185">Reference proteome</keyword>
<name>A0ABQ6CDY7_9HYPH</name>
<protein>
    <submittedName>
        <fullName evidence="1">Uncharacterized protein</fullName>
    </submittedName>
</protein>
<evidence type="ECO:0000313" key="2">
    <source>
        <dbReference type="Proteomes" id="UP001156882"/>
    </source>
</evidence>
<gene>
    <name evidence="1" type="ORF">GCM10007874_15890</name>
</gene>
<sequence length="111" mass="12464">MLSLQVTSDPSPLKLRPALLFQMHRRAFYEIGPGNRDENPSTQAPRAKLEAARLAAIEQLAASSNTPPLERIQALAFIQSVQTDVVEEIEERISKLTCWYQKRFAILGDSI</sequence>
<accession>A0ABQ6CDY7</accession>
<organism evidence="1 2">
    <name type="scientific">Labrys miyagiensis</name>
    <dbReference type="NCBI Taxonomy" id="346912"/>
    <lineage>
        <taxon>Bacteria</taxon>
        <taxon>Pseudomonadati</taxon>
        <taxon>Pseudomonadota</taxon>
        <taxon>Alphaproteobacteria</taxon>
        <taxon>Hyphomicrobiales</taxon>
        <taxon>Xanthobacteraceae</taxon>
        <taxon>Labrys</taxon>
    </lineage>
</organism>
<evidence type="ECO:0000313" key="1">
    <source>
        <dbReference type="EMBL" id="GLS18572.1"/>
    </source>
</evidence>
<dbReference type="EMBL" id="BSPC01000014">
    <property type="protein sequence ID" value="GLS18572.1"/>
    <property type="molecule type" value="Genomic_DNA"/>
</dbReference>
<reference evidence="2" key="1">
    <citation type="journal article" date="2019" name="Int. J. Syst. Evol. Microbiol.">
        <title>The Global Catalogue of Microorganisms (GCM) 10K type strain sequencing project: providing services to taxonomists for standard genome sequencing and annotation.</title>
        <authorList>
            <consortium name="The Broad Institute Genomics Platform"/>
            <consortium name="The Broad Institute Genome Sequencing Center for Infectious Disease"/>
            <person name="Wu L."/>
            <person name="Ma J."/>
        </authorList>
    </citation>
    <scope>NUCLEOTIDE SEQUENCE [LARGE SCALE GENOMIC DNA]</scope>
    <source>
        <strain evidence="2">NBRC 101365</strain>
    </source>
</reference>
<comment type="caution">
    <text evidence="1">The sequence shown here is derived from an EMBL/GenBank/DDBJ whole genome shotgun (WGS) entry which is preliminary data.</text>
</comment>